<organism evidence="1 2">
    <name type="scientific">Catellatospora chokoriensis</name>
    <dbReference type="NCBI Taxonomy" id="310353"/>
    <lineage>
        <taxon>Bacteria</taxon>
        <taxon>Bacillati</taxon>
        <taxon>Actinomycetota</taxon>
        <taxon>Actinomycetes</taxon>
        <taxon>Micromonosporales</taxon>
        <taxon>Micromonosporaceae</taxon>
        <taxon>Catellatospora</taxon>
    </lineage>
</organism>
<proteinExistence type="predicted"/>
<name>A0A8J3K043_9ACTN</name>
<evidence type="ECO:0000313" key="2">
    <source>
        <dbReference type="Proteomes" id="UP000619293"/>
    </source>
</evidence>
<sequence>MKYSTQRLPAVAGTPVSMMSPMRPFTAAGSVDGDDGGRGAVDSGVLAGGGLVGCPPPVCSCAAPNAAAARTAAAGTEARMRRRRRILVPAVITAPKSNERGTKRL</sequence>
<accession>A0A8J3K043</accession>
<dbReference type="EMBL" id="BONG01000088">
    <property type="protein sequence ID" value="GIF94266.1"/>
    <property type="molecule type" value="Genomic_DNA"/>
</dbReference>
<evidence type="ECO:0000313" key="1">
    <source>
        <dbReference type="EMBL" id="GIF94266.1"/>
    </source>
</evidence>
<gene>
    <name evidence="1" type="ORF">Cch02nite_77100</name>
</gene>
<comment type="caution">
    <text evidence="1">The sequence shown here is derived from an EMBL/GenBank/DDBJ whole genome shotgun (WGS) entry which is preliminary data.</text>
</comment>
<dbReference type="AlphaFoldDB" id="A0A8J3K043"/>
<keyword evidence="2" id="KW-1185">Reference proteome</keyword>
<dbReference type="Proteomes" id="UP000619293">
    <property type="component" value="Unassembled WGS sequence"/>
</dbReference>
<reference evidence="1 2" key="1">
    <citation type="submission" date="2021-01" db="EMBL/GenBank/DDBJ databases">
        <title>Whole genome shotgun sequence of Catellatospora chokoriensis NBRC 107358.</title>
        <authorList>
            <person name="Komaki H."/>
            <person name="Tamura T."/>
        </authorList>
    </citation>
    <scope>NUCLEOTIDE SEQUENCE [LARGE SCALE GENOMIC DNA]</scope>
    <source>
        <strain evidence="1 2">NBRC 107358</strain>
    </source>
</reference>
<protein>
    <submittedName>
        <fullName evidence="1">Uncharacterized protein</fullName>
    </submittedName>
</protein>